<evidence type="ECO:0000313" key="4">
    <source>
        <dbReference type="Proteomes" id="UP000244052"/>
    </source>
</evidence>
<dbReference type="EMBL" id="QASO01000030">
    <property type="protein sequence ID" value="PTU80166.1"/>
    <property type="molecule type" value="Genomic_DNA"/>
</dbReference>
<accession>A0A3R8WF88</accession>
<comment type="caution">
    <text evidence="2">The sequence shown here is derived from an EMBL/GenBank/DDBJ whole genome shotgun (WGS) entry which is preliminary data.</text>
</comment>
<keyword evidence="4" id="KW-1185">Reference proteome</keyword>
<feature type="region of interest" description="Disordered" evidence="1">
    <location>
        <begin position="42"/>
        <end position="61"/>
    </location>
</feature>
<protein>
    <submittedName>
        <fullName evidence="2">Uncharacterized protein</fullName>
    </submittedName>
</protein>
<reference evidence="3 5" key="2">
    <citation type="submission" date="2018-10" db="EMBL/GenBank/DDBJ databases">
        <title>Transmission dynamics of multidrug resistant bacteria on intensive care unit surfaces.</title>
        <authorList>
            <person name="D'Souza A.W."/>
            <person name="Potter R.F."/>
            <person name="Wallace M."/>
            <person name="Shupe A."/>
            <person name="Patel S."/>
            <person name="Sun S."/>
            <person name="Gul D."/>
            <person name="Kwon J.H."/>
            <person name="Andleeb S."/>
            <person name="Burnham C.-A.D."/>
            <person name="Dantas G."/>
        </authorList>
    </citation>
    <scope>NUCLEOTIDE SEQUENCE [LARGE SCALE GENOMIC DNA]</scope>
    <source>
        <strain evidence="3 5">PO_271</strain>
    </source>
</reference>
<sequence>MGYVLVVIIKEKTGRWGRFFVARSGCQTVEKNVGEAGKTIPMAAPQKRPKNGRSRARLYEL</sequence>
<evidence type="ECO:0000256" key="1">
    <source>
        <dbReference type="SAM" id="MobiDB-lite"/>
    </source>
</evidence>
<evidence type="ECO:0000313" key="5">
    <source>
        <dbReference type="Proteomes" id="UP000272833"/>
    </source>
</evidence>
<dbReference type="Proteomes" id="UP000244052">
    <property type="component" value="Unassembled WGS sequence"/>
</dbReference>
<evidence type="ECO:0000313" key="3">
    <source>
        <dbReference type="EMBL" id="RRW38088.1"/>
    </source>
</evidence>
<name>A0A2T5PR08_ECTOL</name>
<reference evidence="2 4" key="1">
    <citation type="submission" date="2018-04" db="EMBL/GenBank/DDBJ databases">
        <title>Pseudomonas sp. nov., isolated from mangrove soil.</title>
        <authorList>
            <person name="Chen C."/>
        </authorList>
    </citation>
    <scope>NUCLEOTIDE SEQUENCE [LARGE SCALE GENOMIC DNA]</scope>
    <source>
        <strain evidence="2 4">JCM 14246</strain>
    </source>
</reference>
<accession>A0A2T5PR08</accession>
<evidence type="ECO:0000313" key="2">
    <source>
        <dbReference type="EMBL" id="PTU80166.1"/>
    </source>
</evidence>
<dbReference type="EMBL" id="RHRS01000009">
    <property type="protein sequence ID" value="RRW38088.1"/>
    <property type="molecule type" value="Genomic_DNA"/>
</dbReference>
<dbReference type="AlphaFoldDB" id="A0A2T5PR08"/>
<organism evidence="2 4">
    <name type="scientific">Ectopseudomonas oleovorans</name>
    <name type="common">Pseudomonas oleovorans</name>
    <dbReference type="NCBI Taxonomy" id="301"/>
    <lineage>
        <taxon>Bacteria</taxon>
        <taxon>Pseudomonadati</taxon>
        <taxon>Pseudomonadota</taxon>
        <taxon>Gammaproteobacteria</taxon>
        <taxon>Pseudomonadales</taxon>
        <taxon>Pseudomonadaceae</taxon>
        <taxon>Ectopseudomonas</taxon>
    </lineage>
</organism>
<dbReference type="Proteomes" id="UP000272833">
    <property type="component" value="Unassembled WGS sequence"/>
</dbReference>
<gene>
    <name evidence="2" type="ORF">DBO86_05040</name>
    <name evidence="3" type="ORF">EGJ44_05200</name>
</gene>
<proteinExistence type="predicted"/>
<feature type="compositionally biased region" description="Basic residues" evidence="1">
    <location>
        <begin position="47"/>
        <end position="61"/>
    </location>
</feature>